<sequence>MNPHHKAEPQAPEHAGKILVIEDSLDQWTLFKKALEEVNPQIKPVLANKPQVAFDLLEECQQTGSGFPLLIVLDLYVPKRQDGWQALEVIHSMPASISQIPVIMFTSSTDLEDLIDAYQQGVQSYVIKPKTVSEWMDCCRILSDYWWQAVKRSRTNPH</sequence>
<proteinExistence type="predicted"/>
<gene>
    <name evidence="3" type="ORF">ACFQ4C_00535</name>
</gene>
<dbReference type="PROSITE" id="PS50110">
    <property type="entry name" value="RESPONSE_REGULATORY"/>
    <property type="match status" value="1"/>
</dbReference>
<dbReference type="PANTHER" id="PTHR44520">
    <property type="entry name" value="RESPONSE REGULATOR RCP1-RELATED"/>
    <property type="match status" value="1"/>
</dbReference>
<name>A0ABW3Q8I4_9BACT</name>
<accession>A0ABW3Q8I4</accession>
<dbReference type="RefSeq" id="WP_265990262.1">
    <property type="nucleotide sequence ID" value="NZ_CP110973.1"/>
</dbReference>
<organism evidence="3 4">
    <name type="scientific">Larkinella insperata</name>
    <dbReference type="NCBI Taxonomy" id="332158"/>
    <lineage>
        <taxon>Bacteria</taxon>
        <taxon>Pseudomonadati</taxon>
        <taxon>Bacteroidota</taxon>
        <taxon>Cytophagia</taxon>
        <taxon>Cytophagales</taxon>
        <taxon>Spirosomataceae</taxon>
        <taxon>Larkinella</taxon>
    </lineage>
</organism>
<reference evidence="4" key="1">
    <citation type="journal article" date="2019" name="Int. J. Syst. Evol. Microbiol.">
        <title>The Global Catalogue of Microorganisms (GCM) 10K type strain sequencing project: providing services to taxonomists for standard genome sequencing and annotation.</title>
        <authorList>
            <consortium name="The Broad Institute Genomics Platform"/>
            <consortium name="The Broad Institute Genome Sequencing Center for Infectious Disease"/>
            <person name="Wu L."/>
            <person name="Ma J."/>
        </authorList>
    </citation>
    <scope>NUCLEOTIDE SEQUENCE [LARGE SCALE GENOMIC DNA]</scope>
    <source>
        <strain evidence="4">CCUG 55608</strain>
    </source>
</reference>
<dbReference type="InterPro" id="IPR052893">
    <property type="entry name" value="TCS_response_regulator"/>
</dbReference>
<keyword evidence="1" id="KW-0597">Phosphoprotein</keyword>
<comment type="caution">
    <text evidence="3">The sequence shown here is derived from an EMBL/GenBank/DDBJ whole genome shotgun (WGS) entry which is preliminary data.</text>
</comment>
<evidence type="ECO:0000259" key="2">
    <source>
        <dbReference type="PROSITE" id="PS50110"/>
    </source>
</evidence>
<dbReference type="Pfam" id="PF00072">
    <property type="entry name" value="Response_reg"/>
    <property type="match status" value="1"/>
</dbReference>
<dbReference type="Gene3D" id="3.40.50.2300">
    <property type="match status" value="1"/>
</dbReference>
<feature type="modified residue" description="4-aspartylphosphate" evidence="1">
    <location>
        <position position="74"/>
    </location>
</feature>
<dbReference type="PANTHER" id="PTHR44520:SF2">
    <property type="entry name" value="RESPONSE REGULATOR RCP1"/>
    <property type="match status" value="1"/>
</dbReference>
<evidence type="ECO:0000256" key="1">
    <source>
        <dbReference type="PROSITE-ProRule" id="PRU00169"/>
    </source>
</evidence>
<keyword evidence="4" id="KW-1185">Reference proteome</keyword>
<evidence type="ECO:0000313" key="3">
    <source>
        <dbReference type="EMBL" id="MFD1139570.1"/>
    </source>
</evidence>
<dbReference type="InterPro" id="IPR001789">
    <property type="entry name" value="Sig_transdc_resp-reg_receiver"/>
</dbReference>
<dbReference type="SUPFAM" id="SSF52172">
    <property type="entry name" value="CheY-like"/>
    <property type="match status" value="1"/>
</dbReference>
<evidence type="ECO:0000313" key="4">
    <source>
        <dbReference type="Proteomes" id="UP001597116"/>
    </source>
</evidence>
<dbReference type="InterPro" id="IPR011006">
    <property type="entry name" value="CheY-like_superfamily"/>
</dbReference>
<dbReference type="Proteomes" id="UP001597116">
    <property type="component" value="Unassembled WGS sequence"/>
</dbReference>
<feature type="domain" description="Response regulatory" evidence="2">
    <location>
        <begin position="17"/>
        <end position="143"/>
    </location>
</feature>
<protein>
    <submittedName>
        <fullName evidence="3">Response regulator</fullName>
    </submittedName>
</protein>
<dbReference type="SMART" id="SM00448">
    <property type="entry name" value="REC"/>
    <property type="match status" value="1"/>
</dbReference>
<dbReference type="EMBL" id="JBHTLP010000001">
    <property type="protein sequence ID" value="MFD1139570.1"/>
    <property type="molecule type" value="Genomic_DNA"/>
</dbReference>